<dbReference type="STRING" id="22663.A0A2I0JZA7"/>
<evidence type="ECO:0000259" key="3">
    <source>
        <dbReference type="Pfam" id="PF26130"/>
    </source>
</evidence>
<reference evidence="4 5" key="1">
    <citation type="submission" date="2017-11" db="EMBL/GenBank/DDBJ databases">
        <title>De-novo sequencing of pomegranate (Punica granatum L.) genome.</title>
        <authorList>
            <person name="Akparov Z."/>
            <person name="Amiraslanov A."/>
            <person name="Hajiyeva S."/>
            <person name="Abbasov M."/>
            <person name="Kaur K."/>
            <person name="Hamwieh A."/>
            <person name="Solovyev V."/>
            <person name="Salamov A."/>
            <person name="Braich B."/>
            <person name="Kosarev P."/>
            <person name="Mahmoud A."/>
            <person name="Hajiyev E."/>
            <person name="Babayeva S."/>
            <person name="Izzatullayeva V."/>
            <person name="Mammadov A."/>
            <person name="Mammadov A."/>
            <person name="Sharifova S."/>
            <person name="Ojaghi J."/>
            <person name="Eynullazada K."/>
            <person name="Bayramov B."/>
            <person name="Abdulazimova A."/>
            <person name="Shahmuradov I."/>
        </authorList>
    </citation>
    <scope>NUCLEOTIDE SEQUENCE [LARGE SCALE GENOMIC DNA]</scope>
    <source>
        <strain evidence="5">cv. AG2017</strain>
        <tissue evidence="4">Leaf</tissue>
    </source>
</reference>
<name>A0A2I0JZA7_PUNGR</name>
<dbReference type="AlphaFoldDB" id="A0A2I0JZA7"/>
<organism evidence="4 5">
    <name type="scientific">Punica granatum</name>
    <name type="common">Pomegranate</name>
    <dbReference type="NCBI Taxonomy" id="22663"/>
    <lineage>
        <taxon>Eukaryota</taxon>
        <taxon>Viridiplantae</taxon>
        <taxon>Streptophyta</taxon>
        <taxon>Embryophyta</taxon>
        <taxon>Tracheophyta</taxon>
        <taxon>Spermatophyta</taxon>
        <taxon>Magnoliopsida</taxon>
        <taxon>eudicotyledons</taxon>
        <taxon>Gunneridae</taxon>
        <taxon>Pentapetalae</taxon>
        <taxon>rosids</taxon>
        <taxon>malvids</taxon>
        <taxon>Myrtales</taxon>
        <taxon>Lythraceae</taxon>
        <taxon>Punica</taxon>
    </lineage>
</organism>
<dbReference type="Proteomes" id="UP000233551">
    <property type="component" value="Unassembled WGS sequence"/>
</dbReference>
<protein>
    <submittedName>
        <fullName evidence="4">Uncharacterized protein</fullName>
    </submittedName>
</protein>
<dbReference type="EMBL" id="PGOL01001021">
    <property type="protein sequence ID" value="PKI61651.1"/>
    <property type="molecule type" value="Genomic_DNA"/>
</dbReference>
<dbReference type="InterPro" id="IPR018289">
    <property type="entry name" value="MULE_transposase_dom"/>
</dbReference>
<feature type="domain" description="PB1-like" evidence="3">
    <location>
        <begin position="1"/>
        <end position="104"/>
    </location>
</feature>
<dbReference type="InterPro" id="IPR058594">
    <property type="entry name" value="PB1-like_dom_pln"/>
</dbReference>
<accession>A0A2I0JZA7</accession>
<proteinExistence type="predicted"/>
<feature type="compositionally biased region" description="Acidic residues" evidence="1">
    <location>
        <begin position="150"/>
        <end position="182"/>
    </location>
</feature>
<sequence>MDDLYTIVLHRGGKFVSEPHLKYVGGEIEAWEMVDIDKLSITELEYYFQQHGYNIDSYKKVYWLESGFEFEDGLRVFETDEDIHWLYASAKAVNKNELEFYFDHHLLDDTNGKARPVDGIRDDNIVSSVAIDITEVENAIKDLTLDVSEEDDDCEGFSDDDDDREGLGHDDDEPGDDDDSEGSYESYSDGSWKLGPEDAEDDRAGDNAILETNYHGKSSRVRRKRAMDEQVHHVERDEVATRAEAYENFFERDEYHSEEEGIDNGDDDKNAEDVTRLIQFNKDATFGQVHLELEMVFPTLNLFEMVVRDYNIALGRPVKMTLNSNRCKFKYKVKVCQMKIYRALHIDREIVEGSKKELYAMLHDYCAELRRSNIGSTCGLGVQRVNLSQPPYFEKLYICLDATKKWFLTGCRPLIGLDGCHLKGYYGGQLLTAVAQDGNHSFYVIVYAVVEQETKETWSWLLTRLFLDIGDHVIHGWEIMSNMQKGLLPAIKELALGCTHRYCVRHLETNLWKN</sequence>
<feature type="region of interest" description="Disordered" evidence="1">
    <location>
        <begin position="150"/>
        <end position="229"/>
    </location>
</feature>
<keyword evidence="5" id="KW-1185">Reference proteome</keyword>
<dbReference type="PANTHER" id="PTHR31973:SF187">
    <property type="entry name" value="MUTATOR TRANSPOSASE MUDRA PROTEIN"/>
    <property type="match status" value="1"/>
</dbReference>
<dbReference type="Pfam" id="PF26130">
    <property type="entry name" value="PB1-like"/>
    <property type="match status" value="1"/>
</dbReference>
<evidence type="ECO:0000256" key="1">
    <source>
        <dbReference type="SAM" id="MobiDB-lite"/>
    </source>
</evidence>
<comment type="caution">
    <text evidence="4">The sequence shown here is derived from an EMBL/GenBank/DDBJ whole genome shotgun (WGS) entry which is preliminary data.</text>
</comment>
<dbReference type="Pfam" id="PF10551">
    <property type="entry name" value="MULE"/>
    <property type="match status" value="1"/>
</dbReference>
<gene>
    <name evidence="4" type="ORF">CRG98_017963</name>
</gene>
<dbReference type="PANTHER" id="PTHR31973">
    <property type="entry name" value="POLYPROTEIN, PUTATIVE-RELATED"/>
    <property type="match status" value="1"/>
</dbReference>
<feature type="domain" description="MULE transposase" evidence="2">
    <location>
        <begin position="415"/>
        <end position="509"/>
    </location>
</feature>
<evidence type="ECO:0000259" key="2">
    <source>
        <dbReference type="Pfam" id="PF10551"/>
    </source>
</evidence>
<evidence type="ECO:0000313" key="5">
    <source>
        <dbReference type="Proteomes" id="UP000233551"/>
    </source>
</evidence>
<evidence type="ECO:0000313" key="4">
    <source>
        <dbReference type="EMBL" id="PKI61651.1"/>
    </source>
</evidence>